<name>G5S7I0_SALET</name>
<reference evidence="1 2" key="1">
    <citation type="journal article" date="2011" name="BMC Genomics">
        <title>Genome sequencing reveals diversification of virulence factor content and possible host adaptation in distinct subpopulations of Salmonella enterica.</title>
        <authorList>
            <person name="den Bakker H.C."/>
            <person name="Moreno Switt A.I."/>
            <person name="Govoni G."/>
            <person name="Cummings C.A."/>
            <person name="Ranieri M.L."/>
            <person name="Degoricija L."/>
            <person name="Hoelzer K."/>
            <person name="Rodriguez-Rivera L.D."/>
            <person name="Brown S."/>
            <person name="Bolchacova E."/>
            <person name="Furtado M.R."/>
            <person name="Wiedmann M."/>
        </authorList>
    </citation>
    <scope>NUCLEOTIDE SEQUENCE [LARGE SCALE GENOMIC DNA]</scope>
    <source>
        <strain evidence="1 2">A4-580</strain>
    </source>
</reference>
<evidence type="ECO:0000313" key="2">
    <source>
        <dbReference type="Proteomes" id="UP000003536"/>
    </source>
</evidence>
<dbReference type="Proteomes" id="UP000003536">
    <property type="component" value="Unassembled WGS sequence"/>
</dbReference>
<dbReference type="PATRIC" id="fig|913086.3.peg.619"/>
<comment type="caution">
    <text evidence="1">The sequence shown here is derived from an EMBL/GenBank/DDBJ whole genome shotgun (WGS) entry which is preliminary data.</text>
</comment>
<dbReference type="AlphaFoldDB" id="G5S7I0"/>
<accession>G5S7I0</accession>
<protein>
    <submittedName>
        <fullName evidence="1">Uncharacterized protein</fullName>
    </submittedName>
</protein>
<sequence length="50" mass="6090">MRQYLASIWRFLSHLYASIWRFLSHLARSFSASCSLYRHNIDDNFVQRQP</sequence>
<gene>
    <name evidence="1" type="ORF">LTSEWAN_0779</name>
</gene>
<dbReference type="EMBL" id="AFCX01000255">
    <property type="protein sequence ID" value="EHD05974.1"/>
    <property type="molecule type" value="Genomic_DNA"/>
</dbReference>
<organism evidence="1 2">
    <name type="scientific">Salmonella enterica subsp. enterica serovar Wandsworth str. A4-580</name>
    <dbReference type="NCBI Taxonomy" id="913086"/>
    <lineage>
        <taxon>Bacteria</taxon>
        <taxon>Pseudomonadati</taxon>
        <taxon>Pseudomonadota</taxon>
        <taxon>Gammaproteobacteria</taxon>
        <taxon>Enterobacterales</taxon>
        <taxon>Enterobacteriaceae</taxon>
        <taxon>Salmonella</taxon>
    </lineage>
</organism>
<proteinExistence type="predicted"/>
<evidence type="ECO:0000313" key="1">
    <source>
        <dbReference type="EMBL" id="EHD05974.1"/>
    </source>
</evidence>